<evidence type="ECO:0000256" key="1">
    <source>
        <dbReference type="SAM" id="Phobius"/>
    </source>
</evidence>
<keyword evidence="1" id="KW-0812">Transmembrane</keyword>
<gene>
    <name evidence="2" type="ORF">AVDCRST_MAG12-899</name>
</gene>
<keyword evidence="1" id="KW-1133">Transmembrane helix</keyword>
<feature type="transmembrane region" description="Helical" evidence="1">
    <location>
        <begin position="21"/>
        <end position="42"/>
    </location>
</feature>
<evidence type="ECO:0000313" key="2">
    <source>
        <dbReference type="EMBL" id="CAA9472504.1"/>
    </source>
</evidence>
<dbReference type="InterPro" id="IPR047961">
    <property type="entry name" value="Transp_suffix-like"/>
</dbReference>
<reference evidence="2" key="1">
    <citation type="submission" date="2020-02" db="EMBL/GenBank/DDBJ databases">
        <authorList>
            <person name="Meier V. D."/>
        </authorList>
    </citation>
    <scope>NUCLEOTIDE SEQUENCE</scope>
    <source>
        <strain evidence="2">AVDCRST_MAG12</strain>
    </source>
</reference>
<sequence length="92" mass="9975">MNQAPENPKGGSPNGARYLGIALLALAFLMWALVPVVLLLPLSGGQKGWATAALLVVGEVAFWISAVLLGREVVRRYRAYLDPRRLFRRGGS</sequence>
<accession>A0A6J4RLR1</accession>
<organism evidence="2">
    <name type="scientific">uncultured Rubrobacteraceae bacterium</name>
    <dbReference type="NCBI Taxonomy" id="349277"/>
    <lineage>
        <taxon>Bacteria</taxon>
        <taxon>Bacillati</taxon>
        <taxon>Actinomycetota</taxon>
        <taxon>Rubrobacteria</taxon>
        <taxon>Rubrobacterales</taxon>
        <taxon>Rubrobacteraceae</taxon>
        <taxon>environmental samples</taxon>
    </lineage>
</organism>
<proteinExistence type="predicted"/>
<dbReference type="AlphaFoldDB" id="A0A6J4RLR1"/>
<keyword evidence="1" id="KW-0472">Membrane</keyword>
<protein>
    <recommendedName>
        <fullName evidence="3">Transporter suffix domain-containing protein</fullName>
    </recommendedName>
</protein>
<name>A0A6J4RLR1_9ACTN</name>
<feature type="transmembrane region" description="Helical" evidence="1">
    <location>
        <begin position="48"/>
        <end position="69"/>
    </location>
</feature>
<dbReference type="EMBL" id="CADCVK010000147">
    <property type="protein sequence ID" value="CAA9472504.1"/>
    <property type="molecule type" value="Genomic_DNA"/>
</dbReference>
<dbReference type="NCBIfam" id="NF033684">
    <property type="entry name" value="suffix_2_RND"/>
    <property type="match status" value="1"/>
</dbReference>
<evidence type="ECO:0008006" key="3">
    <source>
        <dbReference type="Google" id="ProtNLM"/>
    </source>
</evidence>